<accession>A0A150GX86</accession>
<sequence>MQPHPVLAAVALLPLFFATALGGPDRYGLPFCKEMYSGIKSARSTAVTDAVQALQAIEMRLGQLQLGRPLPLSSIQKSPDVSALTAWKEGNTTKLLQLLESTGMAQHYGGSSAATMVAQKCLSNKLHPRKYAAMPYVSVLLEYFRRPAVVSRIAAVLQRNCASVGLACELVVNVDNPHEASAWAAEVANGSVVPVFSSNVHESRGYNRAARAARGRYLVIWQDDQIPPDNGQWVLDMIKIFDAHPHLGVLGMNTYRLCKHMEPTNRFHWTNWQPDPKTGVRWSFAQTVDFAPLAIRASVYRELGGLDEGISRNGECGIWGDWELCGRVWMAGWTVGYMFLDGRNGDGQPGGTHVGASGERCWGRQQFVASHVYHHRYGIDPLQGEWCDRVWLLNMHHFKLSDKPCPYGSHDTRFGNCTALSLEQEEEAKRLLATVYEGRRSRTAASWARGAVQEVPGPGGATFTVMGAGAAAAVGPGNAMAEGAGAQGQQQPAAAAVGAAAAGSAGGVEMVPKIVRDATQKNRRRLGTRRG</sequence>
<name>A0A150GX86_GONPE</name>
<evidence type="ECO:0000313" key="3">
    <source>
        <dbReference type="Proteomes" id="UP000075714"/>
    </source>
</evidence>
<dbReference type="InterPro" id="IPR029044">
    <property type="entry name" value="Nucleotide-diphossugar_trans"/>
</dbReference>
<dbReference type="Gene3D" id="3.90.550.10">
    <property type="entry name" value="Spore Coat Polysaccharide Biosynthesis Protein SpsA, Chain A"/>
    <property type="match status" value="1"/>
</dbReference>
<dbReference type="Proteomes" id="UP000075714">
    <property type="component" value="Unassembled WGS sequence"/>
</dbReference>
<dbReference type="AlphaFoldDB" id="A0A150GX86"/>
<reference evidence="3" key="1">
    <citation type="journal article" date="2016" name="Nat. Commun.">
        <title>The Gonium pectorale genome demonstrates co-option of cell cycle regulation during the evolution of multicellularity.</title>
        <authorList>
            <person name="Hanschen E.R."/>
            <person name="Marriage T.N."/>
            <person name="Ferris P.J."/>
            <person name="Hamaji T."/>
            <person name="Toyoda A."/>
            <person name="Fujiyama A."/>
            <person name="Neme R."/>
            <person name="Noguchi H."/>
            <person name="Minakuchi Y."/>
            <person name="Suzuki M."/>
            <person name="Kawai-Toyooka H."/>
            <person name="Smith D.R."/>
            <person name="Sparks H."/>
            <person name="Anderson J."/>
            <person name="Bakaric R."/>
            <person name="Luria V."/>
            <person name="Karger A."/>
            <person name="Kirschner M.W."/>
            <person name="Durand P.M."/>
            <person name="Michod R.E."/>
            <person name="Nozaki H."/>
            <person name="Olson B.J."/>
        </authorList>
    </citation>
    <scope>NUCLEOTIDE SEQUENCE [LARGE SCALE GENOMIC DNA]</scope>
    <source>
        <strain evidence="3">NIES-2863</strain>
    </source>
</reference>
<gene>
    <name evidence="2" type="ORF">GPECTOR_5g82</name>
</gene>
<dbReference type="PANTHER" id="PTHR22916:SF3">
    <property type="entry name" value="UDP-GLCNAC:BETAGAL BETA-1,3-N-ACETYLGLUCOSAMINYLTRANSFERASE-LIKE PROTEIN 1"/>
    <property type="match status" value="1"/>
</dbReference>
<dbReference type="GO" id="GO:0016757">
    <property type="term" value="F:glycosyltransferase activity"/>
    <property type="evidence" value="ECO:0007669"/>
    <property type="project" value="UniProtKB-ARBA"/>
</dbReference>
<evidence type="ECO:0008006" key="4">
    <source>
        <dbReference type="Google" id="ProtNLM"/>
    </source>
</evidence>
<proteinExistence type="predicted"/>
<protein>
    <recommendedName>
        <fullName evidence="4">Glycosyltransferase 2-like domain-containing protein</fullName>
    </recommendedName>
</protein>
<dbReference type="OrthoDB" id="2918at2759"/>
<dbReference type="PANTHER" id="PTHR22916">
    <property type="entry name" value="GLYCOSYLTRANSFERASE"/>
    <property type="match status" value="1"/>
</dbReference>
<feature type="signal peptide" evidence="1">
    <location>
        <begin position="1"/>
        <end position="22"/>
    </location>
</feature>
<feature type="chain" id="PRO_5007562350" description="Glycosyltransferase 2-like domain-containing protein" evidence="1">
    <location>
        <begin position="23"/>
        <end position="531"/>
    </location>
</feature>
<dbReference type="STRING" id="33097.A0A150GX86"/>
<keyword evidence="1" id="KW-0732">Signal</keyword>
<comment type="caution">
    <text evidence="2">The sequence shown here is derived from an EMBL/GenBank/DDBJ whole genome shotgun (WGS) entry which is preliminary data.</text>
</comment>
<organism evidence="2 3">
    <name type="scientific">Gonium pectorale</name>
    <name type="common">Green alga</name>
    <dbReference type="NCBI Taxonomy" id="33097"/>
    <lineage>
        <taxon>Eukaryota</taxon>
        <taxon>Viridiplantae</taxon>
        <taxon>Chlorophyta</taxon>
        <taxon>core chlorophytes</taxon>
        <taxon>Chlorophyceae</taxon>
        <taxon>CS clade</taxon>
        <taxon>Chlamydomonadales</taxon>
        <taxon>Volvocaceae</taxon>
        <taxon>Gonium</taxon>
    </lineage>
</organism>
<evidence type="ECO:0000256" key="1">
    <source>
        <dbReference type="SAM" id="SignalP"/>
    </source>
</evidence>
<dbReference type="SUPFAM" id="SSF53448">
    <property type="entry name" value="Nucleotide-diphospho-sugar transferases"/>
    <property type="match status" value="1"/>
</dbReference>
<evidence type="ECO:0000313" key="2">
    <source>
        <dbReference type="EMBL" id="KXZ54429.1"/>
    </source>
</evidence>
<dbReference type="EMBL" id="LSYV01000006">
    <property type="protein sequence ID" value="KXZ54429.1"/>
    <property type="molecule type" value="Genomic_DNA"/>
</dbReference>
<keyword evidence="3" id="KW-1185">Reference proteome</keyword>